<keyword evidence="1" id="KW-0732">Signal</keyword>
<name>A0ABU3Q6Q6_9SPHN</name>
<dbReference type="EMBL" id="JAVUPU010000004">
    <property type="protein sequence ID" value="MDT9599088.1"/>
    <property type="molecule type" value="Genomic_DNA"/>
</dbReference>
<feature type="signal peptide" evidence="1">
    <location>
        <begin position="1"/>
        <end position="26"/>
    </location>
</feature>
<keyword evidence="3" id="KW-1185">Reference proteome</keyword>
<dbReference type="Proteomes" id="UP001259572">
    <property type="component" value="Unassembled WGS sequence"/>
</dbReference>
<proteinExistence type="predicted"/>
<evidence type="ECO:0008006" key="4">
    <source>
        <dbReference type="Google" id="ProtNLM"/>
    </source>
</evidence>
<accession>A0ABU3Q6Q6</accession>
<organism evidence="2 3">
    <name type="scientific">Sphingosinicella rhizophila</name>
    <dbReference type="NCBI Taxonomy" id="3050082"/>
    <lineage>
        <taxon>Bacteria</taxon>
        <taxon>Pseudomonadati</taxon>
        <taxon>Pseudomonadota</taxon>
        <taxon>Alphaproteobacteria</taxon>
        <taxon>Sphingomonadales</taxon>
        <taxon>Sphingosinicellaceae</taxon>
        <taxon>Sphingosinicella</taxon>
    </lineage>
</organism>
<reference evidence="2 3" key="1">
    <citation type="submission" date="2023-05" db="EMBL/GenBank/DDBJ databases">
        <authorList>
            <person name="Guo Y."/>
        </authorList>
    </citation>
    <scope>NUCLEOTIDE SEQUENCE [LARGE SCALE GENOMIC DNA]</scope>
    <source>
        <strain evidence="2 3">GR2756</strain>
    </source>
</reference>
<feature type="chain" id="PRO_5046786077" description="PRC-barrel domain-containing protein" evidence="1">
    <location>
        <begin position="27"/>
        <end position="169"/>
    </location>
</feature>
<evidence type="ECO:0000256" key="1">
    <source>
        <dbReference type="SAM" id="SignalP"/>
    </source>
</evidence>
<sequence length="169" mass="17296">MTRAFKHLTMALCVLGAGAVSQPALAQATEPGPGAEVIGPSGGVVGTIASVDDTSFVVKTDKHEVRVPRTSFTPHEGKLLFGLTREQLNAEFEKALAGANANLVVGMVVHGSQGTAVGTIDTLDDQFVTLKLMSGKLIKLPRSGVAGGQNGAVIGMTAEQLEAAVQTSS</sequence>
<evidence type="ECO:0000313" key="3">
    <source>
        <dbReference type="Proteomes" id="UP001259572"/>
    </source>
</evidence>
<comment type="caution">
    <text evidence="2">The sequence shown here is derived from an EMBL/GenBank/DDBJ whole genome shotgun (WGS) entry which is preliminary data.</text>
</comment>
<protein>
    <recommendedName>
        <fullName evidence="4">PRC-barrel domain-containing protein</fullName>
    </recommendedName>
</protein>
<dbReference type="RefSeq" id="WP_315725717.1">
    <property type="nucleotide sequence ID" value="NZ_JAVUPU010000004.1"/>
</dbReference>
<gene>
    <name evidence="2" type="ORF">RQX22_09015</name>
</gene>
<evidence type="ECO:0000313" key="2">
    <source>
        <dbReference type="EMBL" id="MDT9599088.1"/>
    </source>
</evidence>